<sequence>MPTTTIKETATDPSQWTTPQELCLLQSVIHHKPVGIHKHFRMISILDLMLTSGTIPHPASDYPHCSTVEGICRKLESLYDLTALDEREDAIFADVPDDSEDGTIEYWREFELKGDSIEQQMWDRRLAEGEEEWSENGDGSDVRKRESTVADSEDPRSSPVGSEAGGGQA</sequence>
<evidence type="ECO:0000256" key="5">
    <source>
        <dbReference type="ARBA" id="ARBA00023163"/>
    </source>
</evidence>
<evidence type="ECO:0000256" key="1">
    <source>
        <dbReference type="ARBA" id="ARBA00004123"/>
    </source>
</evidence>
<dbReference type="PANTHER" id="PTHR13581:SF5">
    <property type="entry name" value="MRG_MORF4L-BINDING PROTEIN"/>
    <property type="match status" value="1"/>
</dbReference>
<dbReference type="GO" id="GO:0035267">
    <property type="term" value="C:NuA4 histone acetyltransferase complex"/>
    <property type="evidence" value="ECO:0007669"/>
    <property type="project" value="TreeGrafter"/>
</dbReference>
<accession>A0AAN7YH32</accession>
<keyword evidence="5" id="KW-0804">Transcription</keyword>
<comment type="caution">
    <text evidence="9">The sequence shown here is derived from an EMBL/GenBank/DDBJ whole genome shotgun (WGS) entry which is preliminary data.</text>
</comment>
<protein>
    <submittedName>
        <fullName evidence="9">Uncharacterized protein</fullName>
    </submittedName>
</protein>
<evidence type="ECO:0000256" key="6">
    <source>
        <dbReference type="ARBA" id="ARBA00023242"/>
    </source>
</evidence>
<evidence type="ECO:0000256" key="2">
    <source>
        <dbReference type="ARBA" id="ARBA00007117"/>
    </source>
</evidence>
<comment type="similarity">
    <text evidence="2">Belongs to the EAF7 family.</text>
</comment>
<evidence type="ECO:0000256" key="7">
    <source>
        <dbReference type="ARBA" id="ARBA00025178"/>
    </source>
</evidence>
<evidence type="ECO:0000256" key="8">
    <source>
        <dbReference type="SAM" id="MobiDB-lite"/>
    </source>
</evidence>
<evidence type="ECO:0000313" key="10">
    <source>
        <dbReference type="Proteomes" id="UP001309876"/>
    </source>
</evidence>
<feature type="region of interest" description="Disordered" evidence="8">
    <location>
        <begin position="121"/>
        <end position="169"/>
    </location>
</feature>
<evidence type="ECO:0000256" key="4">
    <source>
        <dbReference type="ARBA" id="ARBA00023015"/>
    </source>
</evidence>
<dbReference type="Pfam" id="PF07904">
    <property type="entry name" value="Eaf7"/>
    <property type="match status" value="1"/>
</dbReference>
<dbReference type="GO" id="GO:0005634">
    <property type="term" value="C:nucleus"/>
    <property type="evidence" value="ECO:0007669"/>
    <property type="project" value="UniProtKB-SubCell"/>
</dbReference>
<organism evidence="9 10">
    <name type="scientific">Lithohypha guttulata</name>
    <dbReference type="NCBI Taxonomy" id="1690604"/>
    <lineage>
        <taxon>Eukaryota</taxon>
        <taxon>Fungi</taxon>
        <taxon>Dikarya</taxon>
        <taxon>Ascomycota</taxon>
        <taxon>Pezizomycotina</taxon>
        <taxon>Eurotiomycetes</taxon>
        <taxon>Chaetothyriomycetidae</taxon>
        <taxon>Chaetothyriales</taxon>
        <taxon>Trichomeriaceae</taxon>
        <taxon>Lithohypha</taxon>
    </lineage>
</organism>
<dbReference type="GO" id="GO:0006357">
    <property type="term" value="P:regulation of transcription by RNA polymerase II"/>
    <property type="evidence" value="ECO:0007669"/>
    <property type="project" value="TreeGrafter"/>
</dbReference>
<keyword evidence="10" id="KW-1185">Reference proteome</keyword>
<name>A0AAN7YH32_9EURO</name>
<feature type="compositionally biased region" description="Basic and acidic residues" evidence="8">
    <location>
        <begin position="140"/>
        <end position="156"/>
    </location>
</feature>
<proteinExistence type="inferred from homology"/>
<reference evidence="9 10" key="1">
    <citation type="submission" date="2023-08" db="EMBL/GenBank/DDBJ databases">
        <title>Black Yeasts Isolated from many extreme environments.</title>
        <authorList>
            <person name="Coleine C."/>
            <person name="Stajich J.E."/>
            <person name="Selbmann L."/>
        </authorList>
    </citation>
    <scope>NUCLEOTIDE SEQUENCE [LARGE SCALE GENOMIC DNA]</scope>
    <source>
        <strain evidence="9 10">CCFEE 5910</strain>
    </source>
</reference>
<comment type="subcellular location">
    <subcellularLocation>
        <location evidence="1">Nucleus</location>
    </subcellularLocation>
</comment>
<evidence type="ECO:0000313" key="9">
    <source>
        <dbReference type="EMBL" id="KAK5086656.1"/>
    </source>
</evidence>
<dbReference type="EMBL" id="JAVRRJ010000003">
    <property type="protein sequence ID" value="KAK5086656.1"/>
    <property type="molecule type" value="Genomic_DNA"/>
</dbReference>
<dbReference type="AlphaFoldDB" id="A0AAN7YH32"/>
<evidence type="ECO:0000256" key="3">
    <source>
        <dbReference type="ARBA" id="ARBA00022853"/>
    </source>
</evidence>
<gene>
    <name evidence="9" type="ORF">LTR05_003824</name>
</gene>
<comment type="function">
    <text evidence="7">Component of the NuA4 histone acetyltransferase complex which is involved in transcriptional activation of selected genes principally by acetylation of nucleosomal histone H4 and H2A. The NuA4 complex is also involved in DNA repair.</text>
</comment>
<dbReference type="GO" id="GO:0006325">
    <property type="term" value="P:chromatin organization"/>
    <property type="evidence" value="ECO:0007669"/>
    <property type="project" value="UniProtKB-KW"/>
</dbReference>
<keyword evidence="3" id="KW-0156">Chromatin regulator</keyword>
<dbReference type="PANTHER" id="PTHR13581">
    <property type="entry name" value="MRG-BINDING PROTEIN"/>
    <property type="match status" value="1"/>
</dbReference>
<keyword evidence="6" id="KW-0539">Nucleus</keyword>
<dbReference type="InterPro" id="IPR012423">
    <property type="entry name" value="Eaf7/MRGBP"/>
</dbReference>
<keyword evidence="4" id="KW-0805">Transcription regulation</keyword>
<dbReference type="Proteomes" id="UP001309876">
    <property type="component" value="Unassembled WGS sequence"/>
</dbReference>